<reference evidence="2" key="1">
    <citation type="submission" date="2022-11" db="UniProtKB">
        <authorList>
            <consortium name="WormBaseParasite"/>
        </authorList>
    </citation>
    <scope>IDENTIFICATION</scope>
</reference>
<dbReference type="Proteomes" id="UP000887565">
    <property type="component" value="Unplaced"/>
</dbReference>
<protein>
    <submittedName>
        <fullName evidence="2">COQ9 domain-containing protein</fullName>
    </submittedName>
</protein>
<evidence type="ECO:0000313" key="2">
    <source>
        <dbReference type="WBParaSite" id="nRc.2.0.1.t06382-RA"/>
    </source>
</evidence>
<evidence type="ECO:0000313" key="1">
    <source>
        <dbReference type="Proteomes" id="UP000887565"/>
    </source>
</evidence>
<proteinExistence type="predicted"/>
<name>A0A915HXT3_ROMCU</name>
<sequence length="126" mass="14052">MRLILGAEMCNLPGTIHGLFEDPGSSLAFYMTRKFNRLLREEMIKNPKNIKLRQAAIGRIDAMILLAKPVNIPAASSHLLKMCDDLWYHAGDRSIDAKNALNMSSSIAYSAYKTAVNIMGIDALRR</sequence>
<dbReference type="WBParaSite" id="nRc.2.0.1.t06382-RA">
    <property type="protein sequence ID" value="nRc.2.0.1.t06382-RA"/>
    <property type="gene ID" value="nRc.2.0.1.g06382"/>
</dbReference>
<dbReference type="OMA" id="ILGAEMC"/>
<dbReference type="AlphaFoldDB" id="A0A915HXT3"/>
<accession>A0A915HXT3</accession>
<organism evidence="1 2">
    <name type="scientific">Romanomermis culicivorax</name>
    <name type="common">Nematode worm</name>
    <dbReference type="NCBI Taxonomy" id="13658"/>
    <lineage>
        <taxon>Eukaryota</taxon>
        <taxon>Metazoa</taxon>
        <taxon>Ecdysozoa</taxon>
        <taxon>Nematoda</taxon>
        <taxon>Enoplea</taxon>
        <taxon>Dorylaimia</taxon>
        <taxon>Mermithida</taxon>
        <taxon>Mermithoidea</taxon>
        <taxon>Mermithidae</taxon>
        <taxon>Romanomermis</taxon>
    </lineage>
</organism>
<keyword evidence="1" id="KW-1185">Reference proteome</keyword>